<dbReference type="EMBL" id="MU004193">
    <property type="protein sequence ID" value="KAF2493020.1"/>
    <property type="molecule type" value="Genomic_DNA"/>
</dbReference>
<proteinExistence type="predicted"/>
<gene>
    <name evidence="1" type="ORF">BU16DRAFT_529252</name>
</gene>
<organism evidence="1 2">
    <name type="scientific">Lophium mytilinum</name>
    <dbReference type="NCBI Taxonomy" id="390894"/>
    <lineage>
        <taxon>Eukaryota</taxon>
        <taxon>Fungi</taxon>
        <taxon>Dikarya</taxon>
        <taxon>Ascomycota</taxon>
        <taxon>Pezizomycotina</taxon>
        <taxon>Dothideomycetes</taxon>
        <taxon>Pleosporomycetidae</taxon>
        <taxon>Mytilinidiales</taxon>
        <taxon>Mytilinidiaceae</taxon>
        <taxon>Lophium</taxon>
    </lineage>
</organism>
<evidence type="ECO:0000313" key="2">
    <source>
        <dbReference type="Proteomes" id="UP000799750"/>
    </source>
</evidence>
<name>A0A6A6QM10_9PEZI</name>
<evidence type="ECO:0000313" key="1">
    <source>
        <dbReference type="EMBL" id="KAF2493020.1"/>
    </source>
</evidence>
<sequence>MSFPILFTIDGVSRHEVVLISRSSDIKQLNNLITKTAAASPNCSEWGSKFKKQDESGPKEHITEFKIQWATEGRDMKFWPPSTVITGENIEAVLAMVEKGAGKDVLVVSMAKGE</sequence>
<reference evidence="1" key="1">
    <citation type="journal article" date="2020" name="Stud. Mycol.">
        <title>101 Dothideomycetes genomes: a test case for predicting lifestyles and emergence of pathogens.</title>
        <authorList>
            <person name="Haridas S."/>
            <person name="Albert R."/>
            <person name="Binder M."/>
            <person name="Bloem J."/>
            <person name="Labutti K."/>
            <person name="Salamov A."/>
            <person name="Andreopoulos B."/>
            <person name="Baker S."/>
            <person name="Barry K."/>
            <person name="Bills G."/>
            <person name="Bluhm B."/>
            <person name="Cannon C."/>
            <person name="Castanera R."/>
            <person name="Culley D."/>
            <person name="Daum C."/>
            <person name="Ezra D."/>
            <person name="Gonzalez J."/>
            <person name="Henrissat B."/>
            <person name="Kuo A."/>
            <person name="Liang C."/>
            <person name="Lipzen A."/>
            <person name="Lutzoni F."/>
            <person name="Magnuson J."/>
            <person name="Mondo S."/>
            <person name="Nolan M."/>
            <person name="Ohm R."/>
            <person name="Pangilinan J."/>
            <person name="Park H.-J."/>
            <person name="Ramirez L."/>
            <person name="Alfaro M."/>
            <person name="Sun H."/>
            <person name="Tritt A."/>
            <person name="Yoshinaga Y."/>
            <person name="Zwiers L.-H."/>
            <person name="Turgeon B."/>
            <person name="Goodwin S."/>
            <person name="Spatafora J."/>
            <person name="Crous P."/>
            <person name="Grigoriev I."/>
        </authorList>
    </citation>
    <scope>NUCLEOTIDE SEQUENCE</scope>
    <source>
        <strain evidence="1">CBS 269.34</strain>
    </source>
</reference>
<keyword evidence="2" id="KW-1185">Reference proteome</keyword>
<dbReference type="Proteomes" id="UP000799750">
    <property type="component" value="Unassembled WGS sequence"/>
</dbReference>
<protein>
    <submittedName>
        <fullName evidence="1">Uncharacterized protein</fullName>
    </submittedName>
</protein>
<dbReference type="AlphaFoldDB" id="A0A6A6QM10"/>
<accession>A0A6A6QM10</accession>
<dbReference type="OrthoDB" id="4415650at2759"/>